<name>A0A660SG63_UNCW3</name>
<feature type="non-terminal residue" evidence="5">
    <location>
        <position position="1"/>
    </location>
</feature>
<dbReference type="Pfam" id="PF02826">
    <property type="entry name" value="2-Hacid_dh_C"/>
    <property type="match status" value="1"/>
</dbReference>
<reference evidence="5 6" key="1">
    <citation type="submission" date="2018-06" db="EMBL/GenBank/DDBJ databases">
        <title>Extensive metabolic versatility and redundancy in microbially diverse, dynamic hydrothermal sediments.</title>
        <authorList>
            <person name="Dombrowski N."/>
            <person name="Teske A."/>
            <person name="Baker B.J."/>
        </authorList>
    </citation>
    <scope>NUCLEOTIDE SEQUENCE [LARGE SCALE GENOMIC DNA]</scope>
    <source>
        <strain evidence="5">B36_G15</strain>
    </source>
</reference>
<comment type="similarity">
    <text evidence="1">Belongs to the D-isomer specific 2-hydroxyacid dehydrogenase family.</text>
</comment>
<evidence type="ECO:0000256" key="1">
    <source>
        <dbReference type="ARBA" id="ARBA00005854"/>
    </source>
</evidence>
<dbReference type="GO" id="GO:0030267">
    <property type="term" value="F:glyoxylate reductase (NADPH) activity"/>
    <property type="evidence" value="ECO:0007669"/>
    <property type="project" value="TreeGrafter"/>
</dbReference>
<gene>
    <name evidence="5" type="ORF">DRP53_09515</name>
</gene>
<dbReference type="SUPFAM" id="SSF51735">
    <property type="entry name" value="NAD(P)-binding Rossmann-fold domains"/>
    <property type="match status" value="1"/>
</dbReference>
<feature type="domain" description="D-isomer specific 2-hydroxyacid dehydrogenase NAD-binding" evidence="4">
    <location>
        <begin position="3"/>
        <end position="142"/>
    </location>
</feature>
<dbReference type="EMBL" id="QNBE01000114">
    <property type="protein sequence ID" value="RKX68991.1"/>
    <property type="molecule type" value="Genomic_DNA"/>
</dbReference>
<sequence>LLLGLELKGRVLGVVGCGRIGSEVARIGVSLGLQVIVYDRVKKEGFVYRTLDRLLAEADIITLHLPLTEETRHLIDRKRLSLLKDGAILINTGRGALIDESALIEVLKRGRIRAGLDVYEREPLVPEELKSLNNVILLPHIGSATHHARYQMSRLCFEGIRAVLSGELPQNLVNPEVRSG</sequence>
<keyword evidence="3" id="KW-0520">NAD</keyword>
<dbReference type="Proteomes" id="UP000268469">
    <property type="component" value="Unassembled WGS sequence"/>
</dbReference>
<dbReference type="InterPro" id="IPR006140">
    <property type="entry name" value="D-isomer_DH_NAD-bd"/>
</dbReference>
<dbReference type="PROSITE" id="PS00065">
    <property type="entry name" value="D_2_HYDROXYACID_DH_1"/>
    <property type="match status" value="1"/>
</dbReference>
<comment type="caution">
    <text evidence="5">The sequence shown here is derived from an EMBL/GenBank/DDBJ whole genome shotgun (WGS) entry which is preliminary data.</text>
</comment>
<dbReference type="PANTHER" id="PTHR10996">
    <property type="entry name" value="2-HYDROXYACID DEHYDROGENASE-RELATED"/>
    <property type="match status" value="1"/>
</dbReference>
<accession>A0A660SG63</accession>
<dbReference type="PANTHER" id="PTHR10996:SF178">
    <property type="entry name" value="2-HYDROXYACID DEHYDROGENASE YGL185C-RELATED"/>
    <property type="match status" value="1"/>
</dbReference>
<evidence type="ECO:0000259" key="4">
    <source>
        <dbReference type="Pfam" id="PF02826"/>
    </source>
</evidence>
<evidence type="ECO:0000313" key="5">
    <source>
        <dbReference type="EMBL" id="RKX68991.1"/>
    </source>
</evidence>
<dbReference type="GO" id="GO:0051287">
    <property type="term" value="F:NAD binding"/>
    <property type="evidence" value="ECO:0007669"/>
    <property type="project" value="InterPro"/>
</dbReference>
<dbReference type="InterPro" id="IPR029752">
    <property type="entry name" value="D-isomer_DH_CS1"/>
</dbReference>
<organism evidence="5 6">
    <name type="scientific">candidate division WOR-3 bacterium</name>
    <dbReference type="NCBI Taxonomy" id="2052148"/>
    <lineage>
        <taxon>Bacteria</taxon>
        <taxon>Bacteria division WOR-3</taxon>
    </lineage>
</organism>
<dbReference type="PROSITE" id="PS00670">
    <property type="entry name" value="D_2_HYDROXYACID_DH_2"/>
    <property type="match status" value="1"/>
</dbReference>
<dbReference type="GO" id="GO:0005829">
    <property type="term" value="C:cytosol"/>
    <property type="evidence" value="ECO:0007669"/>
    <property type="project" value="TreeGrafter"/>
</dbReference>
<evidence type="ECO:0000313" key="6">
    <source>
        <dbReference type="Proteomes" id="UP000268469"/>
    </source>
</evidence>
<keyword evidence="2" id="KW-0560">Oxidoreductase</keyword>
<proteinExistence type="inferred from homology"/>
<dbReference type="InterPro" id="IPR050223">
    <property type="entry name" value="D-isomer_2-hydroxyacid_DH"/>
</dbReference>
<dbReference type="Gene3D" id="3.40.50.720">
    <property type="entry name" value="NAD(P)-binding Rossmann-like Domain"/>
    <property type="match status" value="2"/>
</dbReference>
<protein>
    <recommendedName>
        <fullName evidence="4">D-isomer specific 2-hydroxyacid dehydrogenase NAD-binding domain-containing protein</fullName>
    </recommendedName>
</protein>
<dbReference type="AlphaFoldDB" id="A0A660SG63"/>
<evidence type="ECO:0000256" key="3">
    <source>
        <dbReference type="ARBA" id="ARBA00023027"/>
    </source>
</evidence>
<evidence type="ECO:0000256" key="2">
    <source>
        <dbReference type="ARBA" id="ARBA00023002"/>
    </source>
</evidence>
<dbReference type="PROSITE" id="PS00671">
    <property type="entry name" value="D_2_HYDROXYACID_DH_3"/>
    <property type="match status" value="1"/>
</dbReference>
<dbReference type="GO" id="GO:0016618">
    <property type="term" value="F:hydroxypyruvate reductase [NAD(P)H] activity"/>
    <property type="evidence" value="ECO:0007669"/>
    <property type="project" value="TreeGrafter"/>
</dbReference>
<dbReference type="InterPro" id="IPR036291">
    <property type="entry name" value="NAD(P)-bd_dom_sf"/>
</dbReference>
<dbReference type="InterPro" id="IPR029753">
    <property type="entry name" value="D-isomer_DH_CS"/>
</dbReference>